<dbReference type="Gene3D" id="3.30.565.10">
    <property type="entry name" value="Histidine kinase-like ATPase, C-terminal domain"/>
    <property type="match status" value="1"/>
</dbReference>
<dbReference type="Proteomes" id="UP001057738">
    <property type="component" value="Chromosome"/>
</dbReference>
<keyword evidence="4" id="KW-1185">Reference proteome</keyword>
<evidence type="ECO:0000259" key="2">
    <source>
        <dbReference type="Pfam" id="PF13581"/>
    </source>
</evidence>
<sequence>MSPLTGTPSQPTATTCAQARETARRVLAGQDFPPDLVSDVLTVVSELVSNAVRHAGGVTGFRVTARAGRVVVEVSDGSALLPHLRPASPHTPGGFGWRVVKTLAPSTFVRSHRNGKTIIATLPSHPGPPPAP</sequence>
<organism evidence="3 4">
    <name type="scientific">Streptomyces yangpuensis</name>
    <dbReference type="NCBI Taxonomy" id="1648182"/>
    <lineage>
        <taxon>Bacteria</taxon>
        <taxon>Bacillati</taxon>
        <taxon>Actinomycetota</taxon>
        <taxon>Actinomycetes</taxon>
        <taxon>Kitasatosporales</taxon>
        <taxon>Streptomycetaceae</taxon>
        <taxon>Streptomyces</taxon>
    </lineage>
</organism>
<keyword evidence="1" id="KW-0418">Kinase</keyword>
<keyword evidence="1" id="KW-0723">Serine/threonine-protein kinase</keyword>
<name>A0ABY5Q4U6_9ACTN</name>
<evidence type="ECO:0000313" key="4">
    <source>
        <dbReference type="Proteomes" id="UP001057738"/>
    </source>
</evidence>
<dbReference type="SUPFAM" id="SSF55874">
    <property type="entry name" value="ATPase domain of HSP90 chaperone/DNA topoisomerase II/histidine kinase"/>
    <property type="match status" value="1"/>
</dbReference>
<feature type="domain" description="Histidine kinase/HSP90-like ATPase" evidence="2">
    <location>
        <begin position="12"/>
        <end position="121"/>
    </location>
</feature>
<dbReference type="RefSeq" id="WP_257857505.1">
    <property type="nucleotide sequence ID" value="NZ_CP102514.1"/>
</dbReference>
<dbReference type="InterPro" id="IPR050267">
    <property type="entry name" value="Anti-sigma-factor_SerPK"/>
</dbReference>
<keyword evidence="3" id="KW-0547">Nucleotide-binding</keyword>
<keyword evidence="3" id="KW-0067">ATP-binding</keyword>
<dbReference type="PANTHER" id="PTHR35526">
    <property type="entry name" value="ANTI-SIGMA-F FACTOR RSBW-RELATED"/>
    <property type="match status" value="1"/>
</dbReference>
<dbReference type="InterPro" id="IPR003594">
    <property type="entry name" value="HATPase_dom"/>
</dbReference>
<evidence type="ECO:0000256" key="1">
    <source>
        <dbReference type="ARBA" id="ARBA00022527"/>
    </source>
</evidence>
<dbReference type="Pfam" id="PF13581">
    <property type="entry name" value="HATPase_c_2"/>
    <property type="match status" value="1"/>
</dbReference>
<protein>
    <submittedName>
        <fullName evidence="3">ATP-binding protein</fullName>
    </submittedName>
</protein>
<reference evidence="3" key="1">
    <citation type="submission" date="2022-08" db="EMBL/GenBank/DDBJ databases">
        <authorList>
            <person name="Tian L."/>
        </authorList>
    </citation>
    <scope>NUCLEOTIDE SEQUENCE</scope>
    <source>
        <strain evidence="3">CM253</strain>
    </source>
</reference>
<accession>A0ABY5Q4U6</accession>
<dbReference type="GO" id="GO:0005524">
    <property type="term" value="F:ATP binding"/>
    <property type="evidence" value="ECO:0007669"/>
    <property type="project" value="UniProtKB-KW"/>
</dbReference>
<dbReference type="CDD" id="cd16936">
    <property type="entry name" value="HATPase_RsbW-like"/>
    <property type="match status" value="1"/>
</dbReference>
<dbReference type="EMBL" id="CP102514">
    <property type="protein sequence ID" value="UUY51472.1"/>
    <property type="molecule type" value="Genomic_DNA"/>
</dbReference>
<evidence type="ECO:0000313" key="3">
    <source>
        <dbReference type="EMBL" id="UUY51472.1"/>
    </source>
</evidence>
<gene>
    <name evidence="3" type="ORF">NRK68_32090</name>
</gene>
<dbReference type="PANTHER" id="PTHR35526:SF3">
    <property type="entry name" value="ANTI-SIGMA-F FACTOR RSBW"/>
    <property type="match status" value="1"/>
</dbReference>
<dbReference type="InterPro" id="IPR036890">
    <property type="entry name" value="HATPase_C_sf"/>
</dbReference>
<keyword evidence="1" id="KW-0808">Transferase</keyword>
<dbReference type="GeneID" id="95578173"/>
<proteinExistence type="predicted"/>